<evidence type="ECO:0000256" key="2">
    <source>
        <dbReference type="ARBA" id="ARBA00022598"/>
    </source>
</evidence>
<evidence type="ECO:0000259" key="4">
    <source>
        <dbReference type="Pfam" id="PF00501"/>
    </source>
</evidence>
<dbReference type="InterPro" id="IPR042099">
    <property type="entry name" value="ANL_N_sf"/>
</dbReference>
<keyword evidence="2" id="KW-0436">Ligase</keyword>
<feature type="domain" description="AMP-binding enzyme C-terminal" evidence="5">
    <location>
        <begin position="438"/>
        <end position="516"/>
    </location>
</feature>
<dbReference type="Pfam" id="PF13193">
    <property type="entry name" value="AMP-binding_C"/>
    <property type="match status" value="1"/>
</dbReference>
<keyword evidence="7" id="KW-1185">Reference proteome</keyword>
<evidence type="ECO:0000259" key="5">
    <source>
        <dbReference type="Pfam" id="PF13193"/>
    </source>
</evidence>
<evidence type="ECO:0000313" key="7">
    <source>
        <dbReference type="Proteomes" id="UP001317870"/>
    </source>
</evidence>
<feature type="region of interest" description="Disordered" evidence="3">
    <location>
        <begin position="166"/>
        <end position="197"/>
    </location>
</feature>
<feature type="domain" description="AMP-dependent synthetase/ligase" evidence="4">
    <location>
        <begin position="27"/>
        <end position="379"/>
    </location>
</feature>
<name>A0ABN6TU56_9NOCA</name>
<dbReference type="Pfam" id="PF00501">
    <property type="entry name" value="AMP-binding"/>
    <property type="match status" value="1"/>
</dbReference>
<dbReference type="PANTHER" id="PTHR43201:SF5">
    <property type="entry name" value="MEDIUM-CHAIN ACYL-COA LIGASE ACSF2, MITOCHONDRIAL"/>
    <property type="match status" value="1"/>
</dbReference>
<accession>A0ABN6TU56</accession>
<dbReference type="PANTHER" id="PTHR43201">
    <property type="entry name" value="ACYL-COA SYNTHETASE"/>
    <property type="match status" value="1"/>
</dbReference>
<evidence type="ECO:0000313" key="6">
    <source>
        <dbReference type="EMBL" id="BDT97189.1"/>
    </source>
</evidence>
<dbReference type="SUPFAM" id="SSF56801">
    <property type="entry name" value="Acetyl-CoA synthetase-like"/>
    <property type="match status" value="1"/>
</dbReference>
<dbReference type="Proteomes" id="UP001317870">
    <property type="component" value="Chromosome"/>
</dbReference>
<comment type="similarity">
    <text evidence="1">Belongs to the ATP-dependent AMP-binding enzyme family.</text>
</comment>
<sequence>MTASSAPSAPNRPSAQEPEKILGLWNIAEAEPDRIAMVDPWGREVTYRELATLANRYATGLRGLGLNTGDVLVSMVHNCVEAIAAYFAAYQSGLYIVAVNWHLTGPEVAYILADSEAKAFIASDRFAAAAKAAADEAGLPATARFAVGEIEGFKSVAWLGAADTGRPSDRSTGAPMLYTSGTTGRPKGVRRPLTGADPDVVPPHTTAFFGLFELAPYDDHVHICGSPLYHTAVLNFATISIQLGHKLVLMDRWDAEDMLRLIDKHRVTHSHMVPTQFHRLLALPEEVRAKYDVSSLRSMVHGAAPCPQETKRQMLEWWGPTVTEYYAATEGGGTVINGTEWLRKPGSVGKAWPWSVIKVLSEEDGSEVPVGEPGLVYMRMGASSFEYHHDKAKTEDSRVGDLFTVGDIGHLDEDGYLYLHDRRSDLILSGGVNIYPAEVENVLITHPKVADVAVFGIPHPDWGQEVKAVVQPADGIDGDDALTEELLAFAATQLAKYKMPKSIDYLPELPRDPNGKLYKRKLRERYIPAS</sequence>
<dbReference type="InterPro" id="IPR000873">
    <property type="entry name" value="AMP-dep_synth/lig_dom"/>
</dbReference>
<evidence type="ECO:0000256" key="3">
    <source>
        <dbReference type="SAM" id="MobiDB-lite"/>
    </source>
</evidence>
<dbReference type="InterPro" id="IPR020845">
    <property type="entry name" value="AMP-binding_CS"/>
</dbReference>
<reference evidence="6 7" key="1">
    <citation type="submission" date="2022-11" db="EMBL/GenBank/DDBJ databases">
        <title>Genome Sequencing of Nocardia sp. ON39_IFM12276 and assembly.</title>
        <authorList>
            <person name="Shimojima M."/>
            <person name="Toyokawa M."/>
            <person name="Uesaka K."/>
        </authorList>
    </citation>
    <scope>NUCLEOTIDE SEQUENCE [LARGE SCALE GENOMIC DNA]</scope>
    <source>
        <strain evidence="6 7">IFM 12276</strain>
    </source>
</reference>
<proteinExistence type="inferred from homology"/>
<dbReference type="EMBL" id="AP026978">
    <property type="protein sequence ID" value="BDT97189.1"/>
    <property type="molecule type" value="Genomic_DNA"/>
</dbReference>
<dbReference type="PROSITE" id="PS00455">
    <property type="entry name" value="AMP_BINDING"/>
    <property type="match status" value="1"/>
</dbReference>
<gene>
    <name evidence="6" type="ORF">IFM12276_02180</name>
</gene>
<dbReference type="Gene3D" id="3.40.50.12780">
    <property type="entry name" value="N-terminal domain of ligase-like"/>
    <property type="match status" value="1"/>
</dbReference>
<protein>
    <submittedName>
        <fullName evidence="6">Acyl-CoA synthetase</fullName>
    </submittedName>
</protein>
<evidence type="ECO:0000256" key="1">
    <source>
        <dbReference type="ARBA" id="ARBA00006432"/>
    </source>
</evidence>
<dbReference type="InterPro" id="IPR025110">
    <property type="entry name" value="AMP-bd_C"/>
</dbReference>
<dbReference type="Gene3D" id="3.30.300.30">
    <property type="match status" value="1"/>
</dbReference>
<dbReference type="InterPro" id="IPR045851">
    <property type="entry name" value="AMP-bd_C_sf"/>
</dbReference>
<organism evidence="6 7">
    <name type="scientific">Nocardia sputorum</name>
    <dbReference type="NCBI Taxonomy" id="2984338"/>
    <lineage>
        <taxon>Bacteria</taxon>
        <taxon>Bacillati</taxon>
        <taxon>Actinomycetota</taxon>
        <taxon>Actinomycetes</taxon>
        <taxon>Mycobacteriales</taxon>
        <taxon>Nocardiaceae</taxon>
        <taxon>Nocardia</taxon>
    </lineage>
</organism>